<feature type="transmembrane region" description="Helical" evidence="1">
    <location>
        <begin position="16"/>
        <end position="34"/>
    </location>
</feature>
<sequence>MFDESEIQNGSSSNDIGIASVPVVGILVLSFLLYRFTPLGTKLHTYLGNKVNIPINQNNDSSEQILSNTPNYEDTYSETMQHNLSYQTV</sequence>
<dbReference type="AlphaFoldDB" id="A0A1A8WA79"/>
<dbReference type="InterPro" id="IPR008780">
    <property type="entry name" value="Plasmodium_Vir"/>
</dbReference>
<keyword evidence="1" id="KW-1133">Transmembrane helix</keyword>
<dbReference type="Pfam" id="PF05795">
    <property type="entry name" value="Plasmodium_Vir"/>
    <property type="match status" value="1"/>
</dbReference>
<name>A0A1A8WA79_PLAOA</name>
<gene>
    <name evidence="2" type="ORF">POVCU2_0057000</name>
</gene>
<organism evidence="2 3">
    <name type="scientific">Plasmodium ovale curtisi</name>
    <dbReference type="NCBI Taxonomy" id="864141"/>
    <lineage>
        <taxon>Eukaryota</taxon>
        <taxon>Sar</taxon>
        <taxon>Alveolata</taxon>
        <taxon>Apicomplexa</taxon>
        <taxon>Aconoidasida</taxon>
        <taxon>Haemosporida</taxon>
        <taxon>Plasmodiidae</taxon>
        <taxon>Plasmodium</taxon>
        <taxon>Plasmodium (Plasmodium)</taxon>
    </lineage>
</organism>
<accession>A0A1A8WA79</accession>
<keyword evidence="1" id="KW-0472">Membrane</keyword>
<evidence type="ECO:0000313" key="2">
    <source>
        <dbReference type="EMBL" id="SBS89755.1"/>
    </source>
</evidence>
<dbReference type="Proteomes" id="UP000078560">
    <property type="component" value="Unassembled WGS sequence"/>
</dbReference>
<evidence type="ECO:0000313" key="3">
    <source>
        <dbReference type="Proteomes" id="UP000078560"/>
    </source>
</evidence>
<dbReference type="EMBL" id="FLQU01000807">
    <property type="protein sequence ID" value="SBS89755.1"/>
    <property type="molecule type" value="Genomic_DNA"/>
</dbReference>
<protein>
    <submittedName>
        <fullName evidence="2">PIR Superfamily Protein</fullName>
    </submittedName>
</protein>
<evidence type="ECO:0000256" key="1">
    <source>
        <dbReference type="SAM" id="Phobius"/>
    </source>
</evidence>
<reference evidence="3" key="1">
    <citation type="submission" date="2016-05" db="EMBL/GenBank/DDBJ databases">
        <authorList>
            <person name="Naeem Raeece"/>
        </authorList>
    </citation>
    <scope>NUCLEOTIDE SEQUENCE [LARGE SCALE GENOMIC DNA]</scope>
</reference>
<proteinExistence type="predicted"/>
<keyword evidence="1" id="KW-0812">Transmembrane</keyword>